<sequence length="193" mass="20603">MIPARRLDFIDEIHGCIMQAECGDPGSQSLFAPSAEGVWIGDGLFLVAALCWAIFGLLMRHWQIRPQMDIIGIASFSLVIYLPVYLFWLPSNIAHASWGEIGLQAMYQGIIAALLAAGMYSYANQKIGACQASMILVLVPAFSAIGGVLILDELLGITTALGIVVVSIGALLGALPTGSMARQKTIRKKNQAA</sequence>
<keyword evidence="9" id="KW-1185">Reference proteome</keyword>
<evidence type="ECO:0000259" key="7">
    <source>
        <dbReference type="Pfam" id="PF00892"/>
    </source>
</evidence>
<name>A0A2R4BMD0_THAAR</name>
<protein>
    <submittedName>
        <fullName evidence="8">Permease of the drug/metabolite transporter (DMT) superfamily</fullName>
    </submittedName>
</protein>
<dbReference type="InterPro" id="IPR037185">
    <property type="entry name" value="EmrE-like"/>
</dbReference>
<evidence type="ECO:0000256" key="3">
    <source>
        <dbReference type="ARBA" id="ARBA00022692"/>
    </source>
</evidence>
<feature type="transmembrane region" description="Helical" evidence="6">
    <location>
        <begin position="70"/>
        <end position="89"/>
    </location>
</feature>
<dbReference type="InterPro" id="IPR000620">
    <property type="entry name" value="EamA_dom"/>
</dbReference>
<dbReference type="EMBL" id="CP028339">
    <property type="protein sequence ID" value="AVR88343.1"/>
    <property type="molecule type" value="Genomic_DNA"/>
</dbReference>
<evidence type="ECO:0000256" key="2">
    <source>
        <dbReference type="ARBA" id="ARBA00007362"/>
    </source>
</evidence>
<dbReference type="SUPFAM" id="SSF103481">
    <property type="entry name" value="Multidrug resistance efflux transporter EmrE"/>
    <property type="match status" value="1"/>
</dbReference>
<dbReference type="InterPro" id="IPR050638">
    <property type="entry name" value="AA-Vitamin_Transporters"/>
</dbReference>
<evidence type="ECO:0000256" key="5">
    <source>
        <dbReference type="ARBA" id="ARBA00023136"/>
    </source>
</evidence>
<evidence type="ECO:0000256" key="6">
    <source>
        <dbReference type="SAM" id="Phobius"/>
    </source>
</evidence>
<reference evidence="8 9" key="1">
    <citation type="submission" date="2018-03" db="EMBL/GenBank/DDBJ databases">
        <title>Complete genome sequence of Thauera aromatica, a model organism for studying aromatic compound degradation under denitrifying conditions.</title>
        <authorList>
            <person name="Lo H.-Y."/>
            <person name="Goris T."/>
            <person name="Boll M."/>
            <person name="Mueller J.A."/>
        </authorList>
    </citation>
    <scope>NUCLEOTIDE SEQUENCE [LARGE SCALE GENOMIC DNA]</scope>
    <source>
        <strain evidence="8 9">K172</strain>
    </source>
</reference>
<evidence type="ECO:0000313" key="9">
    <source>
        <dbReference type="Proteomes" id="UP000241885"/>
    </source>
</evidence>
<proteinExistence type="inferred from homology"/>
<comment type="similarity">
    <text evidence="2">Belongs to the EamA transporter family.</text>
</comment>
<evidence type="ECO:0000256" key="1">
    <source>
        <dbReference type="ARBA" id="ARBA00004141"/>
    </source>
</evidence>
<keyword evidence="5 6" id="KW-0472">Membrane</keyword>
<evidence type="ECO:0000256" key="4">
    <source>
        <dbReference type="ARBA" id="ARBA00022989"/>
    </source>
</evidence>
<dbReference type="PANTHER" id="PTHR32322">
    <property type="entry name" value="INNER MEMBRANE TRANSPORTER"/>
    <property type="match status" value="1"/>
</dbReference>
<evidence type="ECO:0000313" key="8">
    <source>
        <dbReference type="EMBL" id="AVR88343.1"/>
    </source>
</evidence>
<dbReference type="Proteomes" id="UP000241885">
    <property type="component" value="Chromosome"/>
</dbReference>
<dbReference type="KEGG" id="tak:Tharo_1418"/>
<organism evidence="8 9">
    <name type="scientific">Thauera aromatica K172</name>
    <dbReference type="NCBI Taxonomy" id="44139"/>
    <lineage>
        <taxon>Bacteria</taxon>
        <taxon>Pseudomonadati</taxon>
        <taxon>Pseudomonadota</taxon>
        <taxon>Betaproteobacteria</taxon>
        <taxon>Rhodocyclales</taxon>
        <taxon>Zoogloeaceae</taxon>
        <taxon>Thauera</taxon>
    </lineage>
</organism>
<accession>A0A2R4BMD0</accession>
<feature type="transmembrane region" description="Helical" evidence="6">
    <location>
        <begin position="157"/>
        <end position="178"/>
    </location>
</feature>
<feature type="transmembrane region" description="Helical" evidence="6">
    <location>
        <begin position="101"/>
        <end position="120"/>
    </location>
</feature>
<dbReference type="Pfam" id="PF00892">
    <property type="entry name" value="EamA"/>
    <property type="match status" value="1"/>
</dbReference>
<dbReference type="AlphaFoldDB" id="A0A2R4BMD0"/>
<feature type="domain" description="EamA" evidence="7">
    <location>
        <begin position="40"/>
        <end position="172"/>
    </location>
</feature>
<dbReference type="GO" id="GO:0016020">
    <property type="term" value="C:membrane"/>
    <property type="evidence" value="ECO:0007669"/>
    <property type="project" value="UniProtKB-SubCell"/>
</dbReference>
<feature type="transmembrane region" description="Helical" evidence="6">
    <location>
        <begin position="38"/>
        <end position="58"/>
    </location>
</feature>
<dbReference type="PANTHER" id="PTHR32322:SF2">
    <property type="entry name" value="EAMA DOMAIN-CONTAINING PROTEIN"/>
    <property type="match status" value="1"/>
</dbReference>
<gene>
    <name evidence="8" type="ORF">Tharo_1418</name>
</gene>
<keyword evidence="3 6" id="KW-0812">Transmembrane</keyword>
<feature type="transmembrane region" description="Helical" evidence="6">
    <location>
        <begin position="132"/>
        <end position="151"/>
    </location>
</feature>
<keyword evidence="4 6" id="KW-1133">Transmembrane helix</keyword>
<comment type="subcellular location">
    <subcellularLocation>
        <location evidence="1">Membrane</location>
        <topology evidence="1">Multi-pass membrane protein</topology>
    </subcellularLocation>
</comment>